<protein>
    <submittedName>
        <fullName evidence="1">Uncharacterized protein</fullName>
    </submittedName>
</protein>
<organism evidence="1 2">
    <name type="scientific">Persea americana</name>
    <name type="common">Avocado</name>
    <dbReference type="NCBI Taxonomy" id="3435"/>
    <lineage>
        <taxon>Eukaryota</taxon>
        <taxon>Viridiplantae</taxon>
        <taxon>Streptophyta</taxon>
        <taxon>Embryophyta</taxon>
        <taxon>Tracheophyta</taxon>
        <taxon>Spermatophyta</taxon>
        <taxon>Magnoliopsida</taxon>
        <taxon>Magnoliidae</taxon>
        <taxon>Laurales</taxon>
        <taxon>Lauraceae</taxon>
        <taxon>Persea</taxon>
    </lineage>
</organism>
<comment type="caution">
    <text evidence="1">The sequence shown here is derived from an EMBL/GenBank/DDBJ whole genome shotgun (WGS) entry which is preliminary data.</text>
</comment>
<dbReference type="EMBL" id="CM056817">
    <property type="protein sequence ID" value="KAJ8619582.1"/>
    <property type="molecule type" value="Genomic_DNA"/>
</dbReference>
<evidence type="ECO:0000313" key="1">
    <source>
        <dbReference type="EMBL" id="KAJ8619582.1"/>
    </source>
</evidence>
<reference evidence="1 2" key="1">
    <citation type="journal article" date="2022" name="Hortic Res">
        <title>A haplotype resolved chromosomal level avocado genome allows analysis of novel avocado genes.</title>
        <authorList>
            <person name="Nath O."/>
            <person name="Fletcher S.J."/>
            <person name="Hayward A."/>
            <person name="Shaw L.M."/>
            <person name="Masouleh A.K."/>
            <person name="Furtado A."/>
            <person name="Henry R.J."/>
            <person name="Mitter N."/>
        </authorList>
    </citation>
    <scope>NUCLEOTIDE SEQUENCE [LARGE SCALE GENOMIC DNA]</scope>
    <source>
        <strain evidence="2">cv. Hass</strain>
    </source>
</reference>
<evidence type="ECO:0000313" key="2">
    <source>
        <dbReference type="Proteomes" id="UP001234297"/>
    </source>
</evidence>
<accession>A0ACC2KEY0</accession>
<dbReference type="Proteomes" id="UP001234297">
    <property type="component" value="Chromosome 9"/>
</dbReference>
<gene>
    <name evidence="1" type="ORF">MRB53_028111</name>
</gene>
<proteinExistence type="predicted"/>
<name>A0ACC2KEY0_PERAE</name>
<keyword evidence="2" id="KW-1185">Reference proteome</keyword>
<sequence>MGRYRSPSRSYSPRRSHSPRRSPSPPSRRKRYDDPRDRYRGGRGLGDRRSAPSGLLVRNIPLDARPVLLLLLLLSISRVRVSYSLRFDRSVVYDSGPDDLRIPFERFGPVKDVYLPKNYYTGEPRGFGFVKFRYAEDAAEAKQQMNHQLIGGREITTVYAEENRKTPQEMRTSERVSGRYVGGSSRRRSPPRSPRRRYRSYSRSPSPRHYSRDRDRNGRYDSYSPRRSISPSRSPPSRGKRYSGSPRRSFSPSPRENDRSPSRSRSYRCCILQCFTSNVNFTDISLMWSMWFSSTFNTTSEANIG</sequence>